<evidence type="ECO:0000256" key="1">
    <source>
        <dbReference type="ARBA" id="ARBA00023015"/>
    </source>
</evidence>
<evidence type="ECO:0000256" key="2">
    <source>
        <dbReference type="ARBA" id="ARBA00023125"/>
    </source>
</evidence>
<dbReference type="PROSITE" id="PS50949">
    <property type="entry name" value="HTH_GNTR"/>
    <property type="match status" value="1"/>
</dbReference>
<dbReference type="EMBL" id="BJFL01000002">
    <property type="protein sequence ID" value="GDY28854.1"/>
    <property type="molecule type" value="Genomic_DNA"/>
</dbReference>
<dbReference type="GO" id="GO:0003677">
    <property type="term" value="F:DNA binding"/>
    <property type="evidence" value="ECO:0007669"/>
    <property type="project" value="UniProtKB-KW"/>
</dbReference>
<dbReference type="InterPro" id="IPR036388">
    <property type="entry name" value="WH-like_DNA-bd_sf"/>
</dbReference>
<dbReference type="InterPro" id="IPR036390">
    <property type="entry name" value="WH_DNA-bd_sf"/>
</dbReference>
<sequence>MAQPIRPPRRPAVAPGGVDRIVEGPKPKHAQLREILRRMADEELPPGAAIPSERELAERFGVSRLTVREAVGQLVADGVLTRVRGRGTFIARQRLDQQPYLMSFTEDMRRRGLTPTTELLRSGEEVPPPATAAALGLAPGEPAYRVERLRRADGAPLAVERGWFHPRMLPGLLDADLTGSLYALLAERYRVHLDDGRQTVWAEAAKSDTARLLGVPCGSPLLVFHRATSAKGQPVEQMTSWFRGDRYQLTMQLDRNVPGSGPEVPP</sequence>
<organism evidence="6 7">
    <name type="scientific">Gandjariella thermophila</name>
    <dbReference type="NCBI Taxonomy" id="1931992"/>
    <lineage>
        <taxon>Bacteria</taxon>
        <taxon>Bacillati</taxon>
        <taxon>Actinomycetota</taxon>
        <taxon>Actinomycetes</taxon>
        <taxon>Pseudonocardiales</taxon>
        <taxon>Pseudonocardiaceae</taxon>
        <taxon>Gandjariella</taxon>
    </lineage>
</organism>
<dbReference type="PANTHER" id="PTHR44846">
    <property type="entry name" value="MANNOSYL-D-GLYCERATE TRANSPORT/METABOLISM SYSTEM REPRESSOR MNGR-RELATED"/>
    <property type="match status" value="1"/>
</dbReference>
<dbReference type="PRINTS" id="PR00035">
    <property type="entry name" value="HTHGNTR"/>
</dbReference>
<dbReference type="SUPFAM" id="SSF64288">
    <property type="entry name" value="Chorismate lyase-like"/>
    <property type="match status" value="1"/>
</dbReference>
<keyword evidence="7" id="KW-1185">Reference proteome</keyword>
<evidence type="ECO:0000313" key="6">
    <source>
        <dbReference type="EMBL" id="GDY28854.1"/>
    </source>
</evidence>
<dbReference type="SMART" id="SM00345">
    <property type="entry name" value="HTH_GNTR"/>
    <property type="match status" value="1"/>
</dbReference>
<dbReference type="Gene3D" id="1.10.10.10">
    <property type="entry name" value="Winged helix-like DNA-binding domain superfamily/Winged helix DNA-binding domain"/>
    <property type="match status" value="1"/>
</dbReference>
<name>A0A4D4J0H1_9PSEU</name>
<protein>
    <submittedName>
        <fullName evidence="6">GntR family transcriptional regulator</fullName>
    </submittedName>
</protein>
<dbReference type="InterPro" id="IPR050679">
    <property type="entry name" value="Bact_HTH_transcr_reg"/>
</dbReference>
<dbReference type="GO" id="GO:0003700">
    <property type="term" value="F:DNA-binding transcription factor activity"/>
    <property type="evidence" value="ECO:0007669"/>
    <property type="project" value="InterPro"/>
</dbReference>
<dbReference type="Proteomes" id="UP000298860">
    <property type="component" value="Unassembled WGS sequence"/>
</dbReference>
<dbReference type="GO" id="GO:0045892">
    <property type="term" value="P:negative regulation of DNA-templated transcription"/>
    <property type="evidence" value="ECO:0007669"/>
    <property type="project" value="TreeGrafter"/>
</dbReference>
<dbReference type="Pfam" id="PF07702">
    <property type="entry name" value="UTRA"/>
    <property type="match status" value="1"/>
</dbReference>
<dbReference type="InterPro" id="IPR028978">
    <property type="entry name" value="Chorismate_lyase_/UTRA_dom_sf"/>
</dbReference>
<dbReference type="PANTHER" id="PTHR44846:SF1">
    <property type="entry name" value="MANNOSYL-D-GLYCERATE TRANSPORT_METABOLISM SYSTEM REPRESSOR MNGR-RELATED"/>
    <property type="match status" value="1"/>
</dbReference>
<dbReference type="AlphaFoldDB" id="A0A4D4J0H1"/>
<dbReference type="InterPro" id="IPR011663">
    <property type="entry name" value="UTRA"/>
</dbReference>
<accession>A0A4D4J0H1</accession>
<feature type="domain" description="HTH gntR-type" evidence="5">
    <location>
        <begin position="26"/>
        <end position="93"/>
    </location>
</feature>
<evidence type="ECO:0000256" key="4">
    <source>
        <dbReference type="SAM" id="MobiDB-lite"/>
    </source>
</evidence>
<dbReference type="CDD" id="cd07377">
    <property type="entry name" value="WHTH_GntR"/>
    <property type="match status" value="1"/>
</dbReference>
<comment type="caution">
    <text evidence="6">The sequence shown here is derived from an EMBL/GenBank/DDBJ whole genome shotgun (WGS) entry which is preliminary data.</text>
</comment>
<keyword evidence="3" id="KW-0804">Transcription</keyword>
<evidence type="ECO:0000259" key="5">
    <source>
        <dbReference type="PROSITE" id="PS50949"/>
    </source>
</evidence>
<reference evidence="7" key="1">
    <citation type="submission" date="2019-04" db="EMBL/GenBank/DDBJ databases">
        <title>Draft genome sequence of Pseudonocardiaceae bacterium SL3-2-4.</title>
        <authorList>
            <person name="Ningsih F."/>
            <person name="Yokota A."/>
            <person name="Sakai Y."/>
            <person name="Nanatani K."/>
            <person name="Yabe S."/>
            <person name="Oetari A."/>
            <person name="Sjamsuridzal W."/>
        </authorList>
    </citation>
    <scope>NUCLEOTIDE SEQUENCE [LARGE SCALE GENOMIC DNA]</scope>
    <source>
        <strain evidence="7">SL3-2-4</strain>
    </source>
</reference>
<proteinExistence type="predicted"/>
<gene>
    <name evidence="6" type="ORF">GTS_04870</name>
</gene>
<evidence type="ECO:0000313" key="7">
    <source>
        <dbReference type="Proteomes" id="UP000298860"/>
    </source>
</evidence>
<keyword evidence="1" id="KW-0805">Transcription regulation</keyword>
<feature type="region of interest" description="Disordered" evidence="4">
    <location>
        <begin position="1"/>
        <end position="24"/>
    </location>
</feature>
<dbReference type="Pfam" id="PF00392">
    <property type="entry name" value="GntR"/>
    <property type="match status" value="1"/>
</dbReference>
<dbReference type="Gene3D" id="3.40.1410.10">
    <property type="entry name" value="Chorismate lyase-like"/>
    <property type="match status" value="1"/>
</dbReference>
<dbReference type="SMART" id="SM00866">
    <property type="entry name" value="UTRA"/>
    <property type="match status" value="1"/>
</dbReference>
<keyword evidence="2" id="KW-0238">DNA-binding</keyword>
<evidence type="ECO:0000256" key="3">
    <source>
        <dbReference type="ARBA" id="ARBA00023163"/>
    </source>
</evidence>
<dbReference type="SUPFAM" id="SSF46785">
    <property type="entry name" value="Winged helix' DNA-binding domain"/>
    <property type="match status" value="1"/>
</dbReference>
<dbReference type="InterPro" id="IPR000524">
    <property type="entry name" value="Tscrpt_reg_HTH_GntR"/>
</dbReference>
<dbReference type="RefSeq" id="WP_307722894.1">
    <property type="nucleotide sequence ID" value="NZ_BJFL01000002.1"/>
</dbReference>